<comment type="caution">
    <text evidence="2">The sequence shown here is derived from an EMBL/GenBank/DDBJ whole genome shotgun (WGS) entry which is preliminary data.</text>
</comment>
<sequence>MGNQDSKETTPPVQPDTNRSAENPSSGQPGMNGAVEVRTPDPDAPLTTLEFGKGVNETLMGYCPVSNKIEPCVWFIEPADNSDPAKIRISF</sequence>
<dbReference type="AlphaFoldDB" id="A0ABD3CXE7"/>
<reference evidence="3" key="1">
    <citation type="journal article" date="2024" name="IScience">
        <title>Strigolactones Initiate the Formation of Haustorium-like Structures in Castilleja.</title>
        <authorList>
            <person name="Buerger M."/>
            <person name="Peterson D."/>
            <person name="Chory J."/>
        </authorList>
    </citation>
    <scope>NUCLEOTIDE SEQUENCE [LARGE SCALE GENOMIC DNA]</scope>
</reference>
<dbReference type="EMBL" id="JAVIJP010000029">
    <property type="protein sequence ID" value="KAL3633476.1"/>
    <property type="molecule type" value="Genomic_DNA"/>
</dbReference>
<keyword evidence="3" id="KW-1185">Reference proteome</keyword>
<dbReference type="Proteomes" id="UP001632038">
    <property type="component" value="Unassembled WGS sequence"/>
</dbReference>
<proteinExistence type="predicted"/>
<protein>
    <submittedName>
        <fullName evidence="2">Uncharacterized protein</fullName>
    </submittedName>
</protein>
<organism evidence="2 3">
    <name type="scientific">Castilleja foliolosa</name>
    <dbReference type="NCBI Taxonomy" id="1961234"/>
    <lineage>
        <taxon>Eukaryota</taxon>
        <taxon>Viridiplantae</taxon>
        <taxon>Streptophyta</taxon>
        <taxon>Embryophyta</taxon>
        <taxon>Tracheophyta</taxon>
        <taxon>Spermatophyta</taxon>
        <taxon>Magnoliopsida</taxon>
        <taxon>eudicotyledons</taxon>
        <taxon>Gunneridae</taxon>
        <taxon>Pentapetalae</taxon>
        <taxon>asterids</taxon>
        <taxon>lamiids</taxon>
        <taxon>Lamiales</taxon>
        <taxon>Orobanchaceae</taxon>
        <taxon>Pedicularideae</taxon>
        <taxon>Castillejinae</taxon>
        <taxon>Castilleja</taxon>
    </lineage>
</organism>
<gene>
    <name evidence="2" type="ORF">CASFOL_022238</name>
</gene>
<evidence type="ECO:0000313" key="3">
    <source>
        <dbReference type="Proteomes" id="UP001632038"/>
    </source>
</evidence>
<feature type="region of interest" description="Disordered" evidence="1">
    <location>
        <begin position="1"/>
        <end position="45"/>
    </location>
</feature>
<accession>A0ABD3CXE7</accession>
<evidence type="ECO:0000256" key="1">
    <source>
        <dbReference type="SAM" id="MobiDB-lite"/>
    </source>
</evidence>
<evidence type="ECO:0000313" key="2">
    <source>
        <dbReference type="EMBL" id="KAL3633476.1"/>
    </source>
</evidence>
<feature type="compositionally biased region" description="Polar residues" evidence="1">
    <location>
        <begin position="9"/>
        <end position="29"/>
    </location>
</feature>
<name>A0ABD3CXE7_9LAMI</name>